<evidence type="ECO:0000313" key="5">
    <source>
        <dbReference type="Proteomes" id="UP000214365"/>
    </source>
</evidence>
<accession>A0A225ARZ8</accession>
<dbReference type="RefSeq" id="XP_020123891.1">
    <property type="nucleotide sequence ID" value="XM_020260529.1"/>
</dbReference>
<dbReference type="InterPro" id="IPR050493">
    <property type="entry name" value="FAD-dep_Monooxygenase_BioMet"/>
</dbReference>
<dbReference type="PANTHER" id="PTHR13789">
    <property type="entry name" value="MONOOXYGENASE"/>
    <property type="match status" value="1"/>
</dbReference>
<dbReference type="InterPro" id="IPR036188">
    <property type="entry name" value="FAD/NAD-bd_sf"/>
</dbReference>
<comment type="caution">
    <text evidence="4">The sequence shown here is derived from an EMBL/GenBank/DDBJ whole genome shotgun (WGS) entry which is preliminary data.</text>
</comment>
<dbReference type="STRING" id="1441469.A0A225ARZ8"/>
<keyword evidence="2" id="KW-0560">Oxidoreductase</keyword>
<dbReference type="OrthoDB" id="16820at2759"/>
<dbReference type="Gene3D" id="3.50.50.60">
    <property type="entry name" value="FAD/NAD(P)-binding domain"/>
    <property type="match status" value="1"/>
</dbReference>
<organism evidence="4 5">
    <name type="scientific">Talaromyces atroroseus</name>
    <dbReference type="NCBI Taxonomy" id="1441469"/>
    <lineage>
        <taxon>Eukaryota</taxon>
        <taxon>Fungi</taxon>
        <taxon>Dikarya</taxon>
        <taxon>Ascomycota</taxon>
        <taxon>Pezizomycotina</taxon>
        <taxon>Eurotiomycetes</taxon>
        <taxon>Eurotiomycetidae</taxon>
        <taxon>Eurotiales</taxon>
        <taxon>Trichocomaceae</taxon>
        <taxon>Talaromyces</taxon>
        <taxon>Talaromyces sect. Trachyspermi</taxon>
    </lineage>
</organism>
<reference evidence="4 5" key="1">
    <citation type="submission" date="2015-06" db="EMBL/GenBank/DDBJ databases">
        <title>Talaromyces atroroseus IBT 11181 draft genome.</title>
        <authorList>
            <person name="Rasmussen K.B."/>
            <person name="Rasmussen S."/>
            <person name="Petersen B."/>
            <person name="Sicheritz-Ponten T."/>
            <person name="Mortensen U.H."/>
            <person name="Thrane U."/>
        </authorList>
    </citation>
    <scope>NUCLEOTIDE SEQUENCE [LARGE SCALE GENOMIC DNA]</scope>
    <source>
        <strain evidence="4 5">IBT 11181</strain>
    </source>
</reference>
<dbReference type="SUPFAM" id="SSF51905">
    <property type="entry name" value="FAD/NAD(P)-binding domain"/>
    <property type="match status" value="1"/>
</dbReference>
<name>A0A225ARZ8_TALAT</name>
<evidence type="ECO:0000256" key="1">
    <source>
        <dbReference type="ARBA" id="ARBA00007992"/>
    </source>
</evidence>
<dbReference type="PRINTS" id="PR00420">
    <property type="entry name" value="RNGMNOXGNASE"/>
</dbReference>
<comment type="similarity">
    <text evidence="1">Belongs to the paxM FAD-dependent monooxygenase family.</text>
</comment>
<keyword evidence="3" id="KW-0503">Monooxygenase</keyword>
<evidence type="ECO:0000313" key="4">
    <source>
        <dbReference type="EMBL" id="OKL63770.1"/>
    </source>
</evidence>
<protein>
    <submittedName>
        <fullName evidence="4">Uncharacterized protein</fullName>
    </submittedName>
</protein>
<dbReference type="EMBL" id="LFMY01000001">
    <property type="protein sequence ID" value="OKL63770.1"/>
    <property type="molecule type" value="Genomic_DNA"/>
</dbReference>
<dbReference type="PANTHER" id="PTHR13789:SF309">
    <property type="entry name" value="PUTATIVE (AFU_ORTHOLOGUE AFUA_6G14510)-RELATED"/>
    <property type="match status" value="1"/>
</dbReference>
<dbReference type="GO" id="GO:0004497">
    <property type="term" value="F:monooxygenase activity"/>
    <property type="evidence" value="ECO:0007669"/>
    <property type="project" value="UniProtKB-KW"/>
</dbReference>
<gene>
    <name evidence="4" type="ORF">UA08_00695</name>
</gene>
<dbReference type="AlphaFoldDB" id="A0A225ARZ8"/>
<keyword evidence="5" id="KW-1185">Reference proteome</keyword>
<dbReference type="Proteomes" id="UP000214365">
    <property type="component" value="Unassembled WGS sequence"/>
</dbReference>
<evidence type="ECO:0000256" key="3">
    <source>
        <dbReference type="ARBA" id="ARBA00023033"/>
    </source>
</evidence>
<dbReference type="GeneID" id="31000450"/>
<proteinExistence type="inferred from homology"/>
<sequence>MANSNTRQLRIAIVGGGLAGAAAAGALSRLPNVQVRAYERAPAVREAGAQIAVMVTALKVLRRILSPAAWEYLQSRLYRGDGTDGIHHRHWKTGEILTIAISPDTPRYLQEGRTSRVSLHRALMIDVPDGVFEYGKEVLKVESHRQKKEVSLHLSNGETKTADLVVVADGLYSKIRRQYLPETEVKYKGLVAYRINFSISRLAHIEDLPNDSSSFRKGSNVVILSRLETGTYSFAAFLQEPEEFAASLRWEHALGQAGIHRIKGKLADWHPLVTKVLDALPGIDAYPLQEAKWMEHLIRDDTVAFVGDAAHPTAGGWGTGSAFCFADVWALYRSLHRTCQGKETYNIPHALQLFNESRRHFLQRVERQFDYDKMDTKYVNEAVDDHDEFTKRYRERYTLISWILEHDPELWWQEVEAEERHRNIRHDKRLSQL</sequence>
<evidence type="ECO:0000256" key="2">
    <source>
        <dbReference type="ARBA" id="ARBA00023002"/>
    </source>
</evidence>